<dbReference type="PANTHER" id="PTHR33705">
    <property type="entry name" value="PHOSPHOCARRIER PROTEIN HPR"/>
    <property type="match status" value="1"/>
</dbReference>
<dbReference type="SUPFAM" id="SSF55594">
    <property type="entry name" value="HPr-like"/>
    <property type="match status" value="1"/>
</dbReference>
<sequence>RPAMQFVDLASQFESQIQVSNPECSVDGKSIMQMTMLAATKGTKLTIRAEGADADKAIEALQQLIEEKLFSETATGENTDSVE</sequence>
<dbReference type="PRINTS" id="PR00107">
    <property type="entry name" value="PHOSPHOCPHPR"/>
</dbReference>
<gene>
    <name evidence="5" type="ORF">S01H4_29944</name>
</gene>
<evidence type="ECO:0000256" key="3">
    <source>
        <dbReference type="ARBA" id="ARBA00022683"/>
    </source>
</evidence>
<dbReference type="PANTHER" id="PTHR33705:SF2">
    <property type="entry name" value="PHOSPHOCARRIER PROTEIN NPR"/>
    <property type="match status" value="1"/>
</dbReference>
<feature type="domain" description="HPr" evidence="4">
    <location>
        <begin position="1"/>
        <end position="73"/>
    </location>
</feature>
<evidence type="ECO:0000259" key="4">
    <source>
        <dbReference type="PROSITE" id="PS51350"/>
    </source>
</evidence>
<dbReference type="Pfam" id="PF00381">
    <property type="entry name" value="PTS-HPr"/>
    <property type="match status" value="1"/>
</dbReference>
<dbReference type="AlphaFoldDB" id="X1CJ29"/>
<dbReference type="GO" id="GO:0005737">
    <property type="term" value="C:cytoplasm"/>
    <property type="evidence" value="ECO:0007669"/>
    <property type="project" value="UniProtKB-SubCell"/>
</dbReference>
<evidence type="ECO:0000256" key="1">
    <source>
        <dbReference type="ARBA" id="ARBA00004496"/>
    </source>
</evidence>
<organism evidence="5">
    <name type="scientific">marine sediment metagenome</name>
    <dbReference type="NCBI Taxonomy" id="412755"/>
    <lineage>
        <taxon>unclassified sequences</taxon>
        <taxon>metagenomes</taxon>
        <taxon>ecological metagenomes</taxon>
    </lineage>
</organism>
<reference evidence="5" key="1">
    <citation type="journal article" date="2014" name="Front. Microbiol.">
        <title>High frequency of phylogenetically diverse reductive dehalogenase-homologous genes in deep subseafloor sedimentary metagenomes.</title>
        <authorList>
            <person name="Kawai M."/>
            <person name="Futagami T."/>
            <person name="Toyoda A."/>
            <person name="Takaki Y."/>
            <person name="Nishi S."/>
            <person name="Hori S."/>
            <person name="Arai W."/>
            <person name="Tsubouchi T."/>
            <person name="Morono Y."/>
            <person name="Uchiyama I."/>
            <person name="Ito T."/>
            <person name="Fujiyama A."/>
            <person name="Inagaki F."/>
            <person name="Takami H."/>
        </authorList>
    </citation>
    <scope>NUCLEOTIDE SEQUENCE</scope>
    <source>
        <strain evidence="5">Expedition CK06-06</strain>
    </source>
</reference>
<dbReference type="CDD" id="cd00367">
    <property type="entry name" value="PTS-HPr_like"/>
    <property type="match status" value="1"/>
</dbReference>
<evidence type="ECO:0000313" key="5">
    <source>
        <dbReference type="EMBL" id="GAG84241.1"/>
    </source>
</evidence>
<dbReference type="Gene3D" id="3.30.1340.10">
    <property type="entry name" value="HPr-like"/>
    <property type="match status" value="1"/>
</dbReference>
<dbReference type="InterPro" id="IPR050399">
    <property type="entry name" value="HPr"/>
</dbReference>
<dbReference type="NCBIfam" id="TIGR01003">
    <property type="entry name" value="PTS_HPr_family"/>
    <property type="match status" value="1"/>
</dbReference>
<keyword evidence="3" id="KW-0598">Phosphotransferase system</keyword>
<dbReference type="InterPro" id="IPR000032">
    <property type="entry name" value="HPr-like"/>
</dbReference>
<keyword evidence="2" id="KW-0963">Cytoplasm</keyword>
<comment type="caution">
    <text evidence="5">The sequence shown here is derived from an EMBL/GenBank/DDBJ whole genome shotgun (WGS) entry which is preliminary data.</text>
</comment>
<accession>X1CJ29</accession>
<comment type="subcellular location">
    <subcellularLocation>
        <location evidence="1">Cytoplasm</location>
    </subcellularLocation>
</comment>
<proteinExistence type="predicted"/>
<dbReference type="GO" id="GO:0009401">
    <property type="term" value="P:phosphoenolpyruvate-dependent sugar phosphotransferase system"/>
    <property type="evidence" value="ECO:0007669"/>
    <property type="project" value="UniProtKB-KW"/>
</dbReference>
<name>X1CJ29_9ZZZZ</name>
<dbReference type="InterPro" id="IPR035895">
    <property type="entry name" value="HPr-like_sf"/>
</dbReference>
<evidence type="ECO:0000256" key="2">
    <source>
        <dbReference type="ARBA" id="ARBA00022490"/>
    </source>
</evidence>
<feature type="non-terminal residue" evidence="5">
    <location>
        <position position="1"/>
    </location>
</feature>
<dbReference type="EMBL" id="BART01015423">
    <property type="protein sequence ID" value="GAG84241.1"/>
    <property type="molecule type" value="Genomic_DNA"/>
</dbReference>
<protein>
    <recommendedName>
        <fullName evidence="4">HPr domain-containing protein</fullName>
    </recommendedName>
</protein>
<dbReference type="PROSITE" id="PS51350">
    <property type="entry name" value="PTS_HPR_DOM"/>
    <property type="match status" value="1"/>
</dbReference>